<dbReference type="PROSITE" id="PS51257">
    <property type="entry name" value="PROKAR_LIPOPROTEIN"/>
    <property type="match status" value="1"/>
</dbReference>
<organism evidence="2 3">
    <name type="scientific">Actinokineospora alba</name>
    <dbReference type="NCBI Taxonomy" id="504798"/>
    <lineage>
        <taxon>Bacteria</taxon>
        <taxon>Bacillati</taxon>
        <taxon>Actinomycetota</taxon>
        <taxon>Actinomycetes</taxon>
        <taxon>Pseudonocardiales</taxon>
        <taxon>Pseudonocardiaceae</taxon>
        <taxon>Actinokineospora</taxon>
    </lineage>
</organism>
<evidence type="ECO:0000256" key="1">
    <source>
        <dbReference type="SAM" id="MobiDB-lite"/>
    </source>
</evidence>
<dbReference type="AlphaFoldDB" id="A0A1H0TWU7"/>
<gene>
    <name evidence="2" type="ORF">SAMN05192558_110234</name>
</gene>
<sequence>MNDRTEQVDDLQLVALPSAIGCAEMFVRFSLTEWALRDMRDVASEAARVVATAVVDTANPADPGMMTARVRLSGADLIFEVESPRPVPTPAIPGVARVGTTQIDHGRYIVWFALALPSGMNASAVPLPRRQRKASQAARAAVPDEPMTTDPDVMRRILFGLNGSPDQRRP</sequence>
<protein>
    <submittedName>
        <fullName evidence="2">Uncharacterized protein</fullName>
    </submittedName>
</protein>
<dbReference type="OrthoDB" id="5180771at2"/>
<dbReference type="Proteomes" id="UP000199651">
    <property type="component" value="Unassembled WGS sequence"/>
</dbReference>
<keyword evidence="3" id="KW-1185">Reference proteome</keyword>
<dbReference type="RefSeq" id="WP_091381205.1">
    <property type="nucleotide sequence ID" value="NZ_FNDV01000010.1"/>
</dbReference>
<dbReference type="EMBL" id="FNJB01000010">
    <property type="protein sequence ID" value="SDP58230.1"/>
    <property type="molecule type" value="Genomic_DNA"/>
</dbReference>
<evidence type="ECO:0000313" key="2">
    <source>
        <dbReference type="EMBL" id="SDP58230.1"/>
    </source>
</evidence>
<accession>A0A1H0TWU7</accession>
<feature type="region of interest" description="Disordered" evidence="1">
    <location>
        <begin position="128"/>
        <end position="150"/>
    </location>
</feature>
<evidence type="ECO:0000313" key="3">
    <source>
        <dbReference type="Proteomes" id="UP000199651"/>
    </source>
</evidence>
<name>A0A1H0TWU7_9PSEU</name>
<proteinExistence type="predicted"/>
<reference evidence="3" key="1">
    <citation type="submission" date="2016-10" db="EMBL/GenBank/DDBJ databases">
        <authorList>
            <person name="Varghese N."/>
            <person name="Submissions S."/>
        </authorList>
    </citation>
    <scope>NUCLEOTIDE SEQUENCE [LARGE SCALE GENOMIC DNA]</scope>
    <source>
        <strain evidence="3">IBRC-M 10655</strain>
    </source>
</reference>